<reference evidence="3 4" key="1">
    <citation type="submission" date="2017-09" db="EMBL/GenBank/DDBJ databases">
        <authorList>
            <person name="Ehlers B."/>
            <person name="Leendertz F.H."/>
        </authorList>
    </citation>
    <scope>NUCLEOTIDE SEQUENCE [LARGE SCALE GENOMIC DNA]</scope>
    <source>
        <strain evidence="3 4">CGMCC 1.12662</strain>
    </source>
</reference>
<organism evidence="3 4">
    <name type="scientific">Pseudooceanicola antarcticus</name>
    <dbReference type="NCBI Taxonomy" id="1247613"/>
    <lineage>
        <taxon>Bacteria</taxon>
        <taxon>Pseudomonadati</taxon>
        <taxon>Pseudomonadota</taxon>
        <taxon>Alphaproteobacteria</taxon>
        <taxon>Rhodobacterales</taxon>
        <taxon>Paracoccaceae</taxon>
        <taxon>Pseudooceanicola</taxon>
    </lineage>
</organism>
<sequence length="244" mass="26698">MSNFKMALSLAAICLSGSAMAQELEGARLGFDYKEYDDGQGFEATFGTLIGDVSMLFDNGFGGQLTLGTLQFFHSNQSLQRPDGGSAVALHGFFDVSPATRLGAYLGYNGLGEVDALHFGVELVHQLDRLRLEARLGHADSDQGFDNFDLAEVYAQYDLNDRLQLRGGLRYEDSGDYGHYGLATIGIAYDLGNRARLYADYGWQDQEFGSSYPDIYGGNLVTVGVEITLGDSPAPKMFRFNPQF</sequence>
<reference evidence="2 5" key="2">
    <citation type="journal article" date="2018" name="Int. J. Syst. Evol. Microbiol.">
        <title>Pseudooceanicola lipolyticus sp. nov., a marine alphaproteobacterium, reclassification of Oceanicola flagellatus as Pseudooceanicola flagellatus comb. nov. and emended description of the genus Pseudooceanicola.</title>
        <authorList>
            <person name="Huang M.-M."/>
            <person name="Guo L.-L."/>
            <person name="Wu Y.-H."/>
            <person name="Lai Q.-L."/>
            <person name="Shao Z.-Z."/>
            <person name="Wang C.-S."/>
            <person name="Wu M."/>
            <person name="Xu X.-W."/>
        </authorList>
    </citation>
    <scope>NUCLEOTIDE SEQUENCE [LARGE SCALE GENOMIC DNA]</scope>
    <source>
        <strain evidence="2 5">Ar-45</strain>
    </source>
</reference>
<feature type="signal peptide" evidence="1">
    <location>
        <begin position="1"/>
        <end position="21"/>
    </location>
</feature>
<evidence type="ECO:0000313" key="4">
    <source>
        <dbReference type="Proteomes" id="UP000231655"/>
    </source>
</evidence>
<dbReference type="Proteomes" id="UP000231655">
    <property type="component" value="Unassembled WGS sequence"/>
</dbReference>
<evidence type="ECO:0000313" key="5">
    <source>
        <dbReference type="Proteomes" id="UP000231702"/>
    </source>
</evidence>
<evidence type="ECO:0008006" key="6">
    <source>
        <dbReference type="Google" id="ProtNLM"/>
    </source>
</evidence>
<dbReference type="Proteomes" id="UP000231702">
    <property type="component" value="Unassembled WGS sequence"/>
</dbReference>
<accession>A0A285HLD4</accession>
<evidence type="ECO:0000313" key="2">
    <source>
        <dbReference type="EMBL" id="PJE27986.1"/>
    </source>
</evidence>
<dbReference type="EMBL" id="OBEA01000001">
    <property type="protein sequence ID" value="SNY35501.1"/>
    <property type="molecule type" value="Genomic_DNA"/>
</dbReference>
<feature type="chain" id="PRO_5012131336" description="Porin" evidence="1">
    <location>
        <begin position="22"/>
        <end position="244"/>
    </location>
</feature>
<dbReference type="RefSeq" id="WP_097143854.1">
    <property type="nucleotide sequence ID" value="NZ_OBEA01000001.1"/>
</dbReference>
<evidence type="ECO:0000313" key="3">
    <source>
        <dbReference type="EMBL" id="SNY35501.1"/>
    </source>
</evidence>
<gene>
    <name evidence="2" type="ORF">CVM39_15635</name>
    <name evidence="3" type="ORF">SAMN06297129_0028</name>
</gene>
<dbReference type="InterPro" id="IPR023614">
    <property type="entry name" value="Porin_dom_sf"/>
</dbReference>
<keyword evidence="5" id="KW-1185">Reference proteome</keyword>
<dbReference type="AlphaFoldDB" id="A0A285HLD4"/>
<name>A0A285HLD4_9RHOB</name>
<keyword evidence="1" id="KW-0732">Signal</keyword>
<dbReference type="SUPFAM" id="SSF56935">
    <property type="entry name" value="Porins"/>
    <property type="match status" value="1"/>
</dbReference>
<dbReference type="OrthoDB" id="5346107at2"/>
<evidence type="ECO:0000256" key="1">
    <source>
        <dbReference type="SAM" id="SignalP"/>
    </source>
</evidence>
<dbReference type="EMBL" id="PGTD01000017">
    <property type="protein sequence ID" value="PJE27986.1"/>
    <property type="molecule type" value="Genomic_DNA"/>
</dbReference>
<protein>
    <recommendedName>
        <fullName evidence="6">Porin</fullName>
    </recommendedName>
</protein>
<dbReference type="Gene3D" id="2.40.160.10">
    <property type="entry name" value="Porin"/>
    <property type="match status" value="1"/>
</dbReference>
<proteinExistence type="predicted"/>